<reference evidence="1 2" key="1">
    <citation type="submission" date="2019-04" db="EMBL/GenBank/DDBJ databases">
        <title>Microbes associate with the intestines of laboratory mice.</title>
        <authorList>
            <person name="Navarre W."/>
            <person name="Wong E."/>
            <person name="Huang K.C."/>
            <person name="Tropini C."/>
            <person name="Ng K."/>
            <person name="Yu B."/>
        </authorList>
    </citation>
    <scope>NUCLEOTIDE SEQUENCE [LARGE SCALE GENOMIC DNA]</scope>
    <source>
        <strain evidence="1 2">NM87_A27A</strain>
    </source>
</reference>
<protein>
    <submittedName>
        <fullName evidence="1">Uncharacterized protein</fullName>
    </submittedName>
</protein>
<organism evidence="1 2">
    <name type="scientific">Bifidobacterium pseudolongum</name>
    <dbReference type="NCBI Taxonomy" id="1694"/>
    <lineage>
        <taxon>Bacteria</taxon>
        <taxon>Bacillati</taxon>
        <taxon>Actinomycetota</taxon>
        <taxon>Actinomycetes</taxon>
        <taxon>Bifidobacteriales</taxon>
        <taxon>Bifidobacteriaceae</taxon>
        <taxon>Bifidobacterium</taxon>
    </lineage>
</organism>
<sequence length="102" mass="11588">MQTTFDVFDDDTGRPIGAMEQTARSIINDYREKHPDDNPIQAGLLQALLSLAQNIDRQNEKGREISRNMAQWLATLDKLAELYPEVQQADDDVEAVWNGLKD</sequence>
<dbReference type="RefSeq" id="WP_136511477.1">
    <property type="nucleotide sequence ID" value="NZ_SSTF01000019.1"/>
</dbReference>
<gene>
    <name evidence="1" type="ORF">E5991_06925</name>
</gene>
<accession>A0A4S4F5D5</accession>
<proteinExistence type="predicted"/>
<evidence type="ECO:0000313" key="1">
    <source>
        <dbReference type="EMBL" id="THG24928.1"/>
    </source>
</evidence>
<comment type="caution">
    <text evidence="1">The sequence shown here is derived from an EMBL/GenBank/DDBJ whole genome shotgun (WGS) entry which is preliminary data.</text>
</comment>
<dbReference type="Proteomes" id="UP000306798">
    <property type="component" value="Unassembled WGS sequence"/>
</dbReference>
<dbReference type="EMBL" id="SSTF01000019">
    <property type="protein sequence ID" value="THG24928.1"/>
    <property type="molecule type" value="Genomic_DNA"/>
</dbReference>
<dbReference type="AlphaFoldDB" id="A0A4S4F5D5"/>
<evidence type="ECO:0000313" key="2">
    <source>
        <dbReference type="Proteomes" id="UP000306798"/>
    </source>
</evidence>
<name>A0A4S4F5D5_9BIFI</name>